<dbReference type="InterPro" id="IPR000182">
    <property type="entry name" value="GNAT_dom"/>
</dbReference>
<dbReference type="InterPro" id="IPR016181">
    <property type="entry name" value="Acyl_CoA_acyltransferase"/>
</dbReference>
<dbReference type="InterPro" id="IPR051908">
    <property type="entry name" value="Ribosomal_N-acetyltransferase"/>
</dbReference>
<evidence type="ECO:0000313" key="3">
    <source>
        <dbReference type="Proteomes" id="UP000588647"/>
    </source>
</evidence>
<dbReference type="FunFam" id="3.40.630.30:FF:000047">
    <property type="entry name" value="Acetyltransferase, GNAT family"/>
    <property type="match status" value="1"/>
</dbReference>
<evidence type="ECO:0000313" key="2">
    <source>
        <dbReference type="EMBL" id="MBB4004904.1"/>
    </source>
</evidence>
<organism evidence="2 3">
    <name type="scientific">Aurantimonas endophytica</name>
    <dbReference type="NCBI Taxonomy" id="1522175"/>
    <lineage>
        <taxon>Bacteria</taxon>
        <taxon>Pseudomonadati</taxon>
        <taxon>Pseudomonadota</taxon>
        <taxon>Alphaproteobacteria</taxon>
        <taxon>Hyphomicrobiales</taxon>
        <taxon>Aurantimonadaceae</taxon>
        <taxon>Aurantimonas</taxon>
    </lineage>
</organism>
<evidence type="ECO:0000259" key="1">
    <source>
        <dbReference type="PROSITE" id="PS51186"/>
    </source>
</evidence>
<proteinExistence type="predicted"/>
<dbReference type="AlphaFoldDB" id="A0A7W6HGP5"/>
<dbReference type="Pfam" id="PF13302">
    <property type="entry name" value="Acetyltransf_3"/>
    <property type="match status" value="1"/>
</dbReference>
<dbReference type="SUPFAM" id="SSF55729">
    <property type="entry name" value="Acyl-CoA N-acyltransferases (Nat)"/>
    <property type="match status" value="1"/>
</dbReference>
<dbReference type="RefSeq" id="WP_183210470.1">
    <property type="nucleotide sequence ID" value="NZ_JAAAMM010000005.1"/>
</dbReference>
<protein>
    <submittedName>
        <fullName evidence="2">RimJ/RimL family protein N-acetyltransferase</fullName>
    </submittedName>
</protein>
<dbReference type="PANTHER" id="PTHR43441:SF2">
    <property type="entry name" value="FAMILY ACETYLTRANSFERASE, PUTATIVE (AFU_ORTHOLOGUE AFUA_7G00850)-RELATED"/>
    <property type="match status" value="1"/>
</dbReference>
<dbReference type="PROSITE" id="PS51186">
    <property type="entry name" value="GNAT"/>
    <property type="match status" value="1"/>
</dbReference>
<dbReference type="GO" id="GO:0008999">
    <property type="term" value="F:protein-N-terminal-alanine acetyltransferase activity"/>
    <property type="evidence" value="ECO:0007669"/>
    <property type="project" value="TreeGrafter"/>
</dbReference>
<name>A0A7W6HGP5_9HYPH</name>
<sequence length="233" mass="26508">MSHAVTDLAHFEPRALPGAEPIEGRHVRVEPIVDERRFDELYDAFAADRSGRIFDYLAYGPFGDRAAFLEFAREIYLGGAMRFHAMVPASTGRATGVAALMRADPANGVIEIGHICLAPSLQQTVASTEALFLIVRRAIDELGYRRLEWKCDDRNLPSRRAAERLGFRYEGTFRQHMIVKNRNRDTAWFSILDSEWPALRGGFEEWLEPENFEPSGRQIRRLEDVRAALGDRT</sequence>
<dbReference type="Proteomes" id="UP000588647">
    <property type="component" value="Unassembled WGS sequence"/>
</dbReference>
<reference evidence="2 3" key="1">
    <citation type="submission" date="2020-08" db="EMBL/GenBank/DDBJ databases">
        <title>Genomic Encyclopedia of Type Strains, Phase IV (KMG-IV): sequencing the most valuable type-strain genomes for metagenomic binning, comparative biology and taxonomic classification.</title>
        <authorList>
            <person name="Goeker M."/>
        </authorList>
    </citation>
    <scope>NUCLEOTIDE SEQUENCE [LARGE SCALE GENOMIC DNA]</scope>
    <source>
        <strain evidence="2 3">DSM 103570</strain>
    </source>
</reference>
<gene>
    <name evidence="2" type="ORF">GGR03_003999</name>
</gene>
<keyword evidence="3" id="KW-1185">Reference proteome</keyword>
<dbReference type="PANTHER" id="PTHR43441">
    <property type="entry name" value="RIBOSOMAL-PROTEIN-SERINE ACETYLTRANSFERASE"/>
    <property type="match status" value="1"/>
</dbReference>
<dbReference type="Gene3D" id="3.40.630.30">
    <property type="match status" value="1"/>
</dbReference>
<dbReference type="GO" id="GO:1990189">
    <property type="term" value="F:protein N-terminal-serine acetyltransferase activity"/>
    <property type="evidence" value="ECO:0007669"/>
    <property type="project" value="TreeGrafter"/>
</dbReference>
<comment type="caution">
    <text evidence="2">The sequence shown here is derived from an EMBL/GenBank/DDBJ whole genome shotgun (WGS) entry which is preliminary data.</text>
</comment>
<dbReference type="EMBL" id="JACIEM010000005">
    <property type="protein sequence ID" value="MBB4004904.1"/>
    <property type="molecule type" value="Genomic_DNA"/>
</dbReference>
<accession>A0A7W6HGP5</accession>
<feature type="domain" description="N-acetyltransferase" evidence="1">
    <location>
        <begin position="39"/>
        <end position="185"/>
    </location>
</feature>
<keyword evidence="2" id="KW-0808">Transferase</keyword>